<dbReference type="HOGENOM" id="CLU_048708_1_0_9"/>
<dbReference type="CDD" id="cd05379">
    <property type="entry name" value="CAP_bacterial"/>
    <property type="match status" value="1"/>
</dbReference>
<evidence type="ECO:0000313" key="4">
    <source>
        <dbReference type="EMBL" id="AFS78869.1"/>
    </source>
</evidence>
<dbReference type="EMBL" id="CP003326">
    <property type="protein sequence ID" value="AFS78869.1"/>
    <property type="molecule type" value="Genomic_DNA"/>
</dbReference>
<keyword evidence="1" id="KW-0812">Transmembrane</keyword>
<dbReference type="PANTHER" id="PTHR31157">
    <property type="entry name" value="SCP DOMAIN-CONTAINING PROTEIN"/>
    <property type="match status" value="1"/>
</dbReference>
<evidence type="ECO:0000259" key="2">
    <source>
        <dbReference type="Pfam" id="PF00188"/>
    </source>
</evidence>
<keyword evidence="1" id="KW-0472">Membrane</keyword>
<feature type="domain" description="SCP" evidence="2">
    <location>
        <begin position="189"/>
        <end position="303"/>
    </location>
</feature>
<evidence type="ECO:0000313" key="5">
    <source>
        <dbReference type="Proteomes" id="UP000006094"/>
    </source>
</evidence>
<dbReference type="eggNOG" id="COG2340">
    <property type="taxonomic scope" value="Bacteria"/>
</dbReference>
<dbReference type="InterPro" id="IPR014044">
    <property type="entry name" value="CAP_dom"/>
</dbReference>
<feature type="transmembrane region" description="Helical" evidence="1">
    <location>
        <begin position="17"/>
        <end position="35"/>
    </location>
</feature>
<dbReference type="Pfam" id="PF00188">
    <property type="entry name" value="CAP"/>
    <property type="match status" value="1"/>
</dbReference>
<feature type="domain" description="CAP-associated" evidence="3">
    <location>
        <begin position="49"/>
        <end position="166"/>
    </location>
</feature>
<dbReference type="AlphaFoldDB" id="K0B014"/>
<dbReference type="SUPFAM" id="SSF55797">
    <property type="entry name" value="PR-1-like"/>
    <property type="match status" value="1"/>
</dbReference>
<name>K0B014_GOTA9</name>
<dbReference type="Proteomes" id="UP000006094">
    <property type="component" value="Chromosome"/>
</dbReference>
<dbReference type="STRING" id="1128398.Curi_c18630"/>
<dbReference type="InterPro" id="IPR029410">
    <property type="entry name" value="CAP_assoc"/>
</dbReference>
<reference evidence="4 5" key="1">
    <citation type="journal article" date="2012" name="PLoS ONE">
        <title>The purine-utilizing bacterium Clostridium acidurici 9a: a genome-guided metabolic reconsideration.</title>
        <authorList>
            <person name="Hartwich K."/>
            <person name="Poehlein A."/>
            <person name="Daniel R."/>
        </authorList>
    </citation>
    <scope>NUCLEOTIDE SEQUENCE [LARGE SCALE GENOMIC DNA]</scope>
    <source>
        <strain evidence="5">ATCC 7906 / DSM 604 / BCRC 14475 / CIP 104303 / KCTC 5404 / NCIMB 10678 / 9a</strain>
    </source>
</reference>
<gene>
    <name evidence="4" type="ordered locus">Curi_c18630</name>
</gene>
<accession>K0B014</accession>
<dbReference type="OrthoDB" id="9783944at2"/>
<evidence type="ECO:0000256" key="1">
    <source>
        <dbReference type="SAM" id="Phobius"/>
    </source>
</evidence>
<evidence type="ECO:0000259" key="3">
    <source>
        <dbReference type="Pfam" id="PF14504"/>
    </source>
</evidence>
<proteinExistence type="predicted"/>
<protein>
    <submittedName>
        <fullName evidence="4">Cysteine-rich secretory family protein</fullName>
    </submittedName>
</protein>
<dbReference type="InterPro" id="IPR035940">
    <property type="entry name" value="CAP_sf"/>
</dbReference>
<dbReference type="Gene3D" id="3.40.33.10">
    <property type="entry name" value="CAP"/>
    <property type="match status" value="1"/>
</dbReference>
<dbReference type="KEGG" id="cad:Curi_c18630"/>
<keyword evidence="1" id="KW-1133">Transmembrane helix</keyword>
<dbReference type="Pfam" id="PF14504">
    <property type="entry name" value="CAP_assoc_N"/>
    <property type="match status" value="1"/>
</dbReference>
<organism evidence="4 5">
    <name type="scientific">Gottschalkia acidurici (strain ATCC 7906 / DSM 604 / BCRC 14475 / CIP 104303 / KCTC 5404 / NCIMB 10678 / 9a)</name>
    <name type="common">Clostridium acidurici</name>
    <dbReference type="NCBI Taxonomy" id="1128398"/>
    <lineage>
        <taxon>Bacteria</taxon>
        <taxon>Bacillati</taxon>
        <taxon>Bacillota</taxon>
        <taxon>Tissierellia</taxon>
        <taxon>Tissierellales</taxon>
        <taxon>Gottschalkiaceae</taxon>
        <taxon>Gottschalkia</taxon>
    </lineage>
</organism>
<dbReference type="PANTHER" id="PTHR31157:SF1">
    <property type="entry name" value="SCP DOMAIN-CONTAINING PROTEIN"/>
    <property type="match status" value="1"/>
</dbReference>
<keyword evidence="5" id="KW-1185">Reference proteome</keyword>
<sequence>MGIYLNEVILVSKNKRISYVFFLIIVMIVSYSCYYEPNDKEFTFHGITIGTSESILLSTLGNPDRIDESKYGFKWYIYNNNYYNYIQVGVDEGIVRGVYSNAGNWVSKSGVEIGSSRYEVEKLYKPFFAGSKDYASEFIIDKNNVVIFFDKYNSENVTSILILDGSLDYETYPKESKELQKSLELQLFDLSNAIRVRNGKQPFSWNSQIAATARRHSADMANKDYFSHDNKNGNSPFDRMENDYINFSLAGENIAAGQPDPIYAHEELMNSKDHRVNILGDFDRLGIGVAFGGSYHIYYTQNFYTP</sequence>